<dbReference type="PANTHER" id="PTHR43537">
    <property type="entry name" value="TRANSCRIPTIONAL REGULATOR, GNTR FAMILY"/>
    <property type="match status" value="1"/>
</dbReference>
<dbReference type="GO" id="GO:0003700">
    <property type="term" value="F:DNA-binding transcription factor activity"/>
    <property type="evidence" value="ECO:0007669"/>
    <property type="project" value="InterPro"/>
</dbReference>
<dbReference type="AlphaFoldDB" id="A0A1X9LPS2"/>
<evidence type="ECO:0000256" key="1">
    <source>
        <dbReference type="ARBA" id="ARBA00023015"/>
    </source>
</evidence>
<dbReference type="InterPro" id="IPR008920">
    <property type="entry name" value="TF_FadR/GntR_C"/>
</dbReference>
<dbReference type="PROSITE" id="PS50949">
    <property type="entry name" value="HTH_GNTR"/>
    <property type="match status" value="1"/>
</dbReference>
<keyword evidence="3" id="KW-0804">Transcription</keyword>
<gene>
    <name evidence="4" type="ORF">B5808_15430</name>
</gene>
<dbReference type="STRING" id="1619308.B5808_15430"/>
<dbReference type="SMART" id="SM00345">
    <property type="entry name" value="HTH_GNTR"/>
    <property type="match status" value="1"/>
</dbReference>
<dbReference type="InterPro" id="IPR036390">
    <property type="entry name" value="WH_DNA-bd_sf"/>
</dbReference>
<name>A0A1X9LPS2_9MICO</name>
<dbReference type="Pfam" id="PF07729">
    <property type="entry name" value="FCD"/>
    <property type="match status" value="1"/>
</dbReference>
<dbReference type="SMART" id="SM00895">
    <property type="entry name" value="FCD"/>
    <property type="match status" value="1"/>
</dbReference>
<dbReference type="GO" id="GO:0003677">
    <property type="term" value="F:DNA binding"/>
    <property type="evidence" value="ECO:0007669"/>
    <property type="project" value="UniProtKB-KW"/>
</dbReference>
<sequence>MTDVLDPSASKSGTAYTALRDAIMENALKPGTKLPEDALGKSFGVSRTLIRSALQRLASEGLVEVGRTKSARVAEPSREEAHEAFAVRRALERAVVATLARSWRDEFSAPLRAHIDAEREASAAGDHRRSVRLGAEFHLLLAQLTENALLLRYLSEVVSRCTLILAVFGHSHPQTEGLIEHEQLVAAMSAGDAERAAAIVDGHIEAVEERALGDEDPGGSLDEVLARYRR</sequence>
<dbReference type="RefSeq" id="WP_085020590.1">
    <property type="nucleotide sequence ID" value="NZ_BMHD01000001.1"/>
</dbReference>
<protein>
    <submittedName>
        <fullName evidence="4">Uncharacterized protein</fullName>
    </submittedName>
</protein>
<dbReference type="SUPFAM" id="SSF48008">
    <property type="entry name" value="GntR ligand-binding domain-like"/>
    <property type="match status" value="1"/>
</dbReference>
<keyword evidence="1" id="KW-0805">Transcription regulation</keyword>
<dbReference type="Pfam" id="PF00392">
    <property type="entry name" value="GntR"/>
    <property type="match status" value="1"/>
</dbReference>
<dbReference type="Proteomes" id="UP000192775">
    <property type="component" value="Chromosome"/>
</dbReference>
<dbReference type="Gene3D" id="1.20.120.530">
    <property type="entry name" value="GntR ligand-binding domain-like"/>
    <property type="match status" value="1"/>
</dbReference>
<proteinExistence type="predicted"/>
<dbReference type="InterPro" id="IPR000524">
    <property type="entry name" value="Tscrpt_reg_HTH_GntR"/>
</dbReference>
<dbReference type="InterPro" id="IPR036388">
    <property type="entry name" value="WH-like_DNA-bd_sf"/>
</dbReference>
<evidence type="ECO:0000256" key="2">
    <source>
        <dbReference type="ARBA" id="ARBA00023125"/>
    </source>
</evidence>
<dbReference type="EMBL" id="CP020715">
    <property type="protein sequence ID" value="ARJ06452.1"/>
    <property type="molecule type" value="Genomic_DNA"/>
</dbReference>
<dbReference type="InterPro" id="IPR011711">
    <property type="entry name" value="GntR_C"/>
</dbReference>
<reference evidence="4 5" key="1">
    <citation type="submission" date="2017-04" db="EMBL/GenBank/DDBJ databases">
        <authorList>
            <person name="Afonso C.L."/>
            <person name="Miller P.J."/>
            <person name="Scott M.A."/>
            <person name="Spackman E."/>
            <person name="Goraichik I."/>
            <person name="Dimitrov K.M."/>
            <person name="Suarez D.L."/>
            <person name="Swayne D.E."/>
        </authorList>
    </citation>
    <scope>NUCLEOTIDE SEQUENCE [LARGE SCALE GENOMIC DNA]</scope>
    <source>
        <strain evidence="5">XA(T)</strain>
    </source>
</reference>
<dbReference type="CDD" id="cd07377">
    <property type="entry name" value="WHTH_GntR"/>
    <property type="match status" value="1"/>
</dbReference>
<organism evidence="4 5">
    <name type="scientific">Cnuibacter physcomitrellae</name>
    <dbReference type="NCBI Taxonomy" id="1619308"/>
    <lineage>
        <taxon>Bacteria</taxon>
        <taxon>Bacillati</taxon>
        <taxon>Actinomycetota</taxon>
        <taxon>Actinomycetes</taxon>
        <taxon>Micrococcales</taxon>
        <taxon>Microbacteriaceae</taxon>
        <taxon>Cnuibacter</taxon>
    </lineage>
</organism>
<dbReference type="PANTHER" id="PTHR43537:SF53">
    <property type="entry name" value="HTH-TYPE TRANSCRIPTIONAL REPRESSOR NANR"/>
    <property type="match status" value="1"/>
</dbReference>
<evidence type="ECO:0000313" key="5">
    <source>
        <dbReference type="Proteomes" id="UP000192775"/>
    </source>
</evidence>
<keyword evidence="5" id="KW-1185">Reference proteome</keyword>
<dbReference type="PRINTS" id="PR00035">
    <property type="entry name" value="HTHGNTR"/>
</dbReference>
<evidence type="ECO:0000256" key="3">
    <source>
        <dbReference type="ARBA" id="ARBA00023163"/>
    </source>
</evidence>
<keyword evidence="2" id="KW-0238">DNA-binding</keyword>
<dbReference type="KEGG" id="cphy:B5808_15430"/>
<dbReference type="SUPFAM" id="SSF46785">
    <property type="entry name" value="Winged helix' DNA-binding domain"/>
    <property type="match status" value="1"/>
</dbReference>
<dbReference type="Gene3D" id="1.10.10.10">
    <property type="entry name" value="Winged helix-like DNA-binding domain superfamily/Winged helix DNA-binding domain"/>
    <property type="match status" value="1"/>
</dbReference>
<evidence type="ECO:0000313" key="4">
    <source>
        <dbReference type="EMBL" id="ARJ06452.1"/>
    </source>
</evidence>
<accession>A0A1X9LPS2</accession>